<evidence type="ECO:0000259" key="1">
    <source>
        <dbReference type="Pfam" id="PF00005"/>
    </source>
</evidence>
<dbReference type="EMBL" id="BAVR01000010">
    <property type="protein sequence ID" value="GAE87732.1"/>
    <property type="molecule type" value="Genomic_DNA"/>
</dbReference>
<reference evidence="2" key="1">
    <citation type="journal article" date="2014" name="Genome Announc.">
        <title>Draft Genome Sequence of Clostridium straminisolvens Strain JCM 21531T, Isolated from a Cellulose-Degrading Bacterial Community.</title>
        <authorList>
            <person name="Yuki M."/>
            <person name="Oshima K."/>
            <person name="Suda W."/>
            <person name="Sakamoto M."/>
            <person name="Kitamura K."/>
            <person name="Iida T."/>
            <person name="Hattori M."/>
            <person name="Ohkuma M."/>
        </authorList>
    </citation>
    <scope>NUCLEOTIDE SEQUENCE [LARGE SCALE GENOMIC DNA]</scope>
    <source>
        <strain evidence="2">JCM 21531</strain>
    </source>
</reference>
<dbReference type="SUPFAM" id="SSF52540">
    <property type="entry name" value="P-loop containing nucleoside triphosphate hydrolases"/>
    <property type="match status" value="1"/>
</dbReference>
<proteinExistence type="predicted"/>
<gene>
    <name evidence="2" type="ORF">JCM21531_1128</name>
</gene>
<dbReference type="GO" id="GO:0016887">
    <property type="term" value="F:ATP hydrolysis activity"/>
    <property type="evidence" value="ECO:0007669"/>
    <property type="project" value="InterPro"/>
</dbReference>
<comment type="caution">
    <text evidence="2">The sequence shown here is derived from an EMBL/GenBank/DDBJ whole genome shotgun (WGS) entry which is preliminary data.</text>
</comment>
<dbReference type="InterPro" id="IPR051309">
    <property type="entry name" value="ABCF_ATPase"/>
</dbReference>
<protein>
    <submittedName>
        <fullName evidence="2">ABC transporter</fullName>
    </submittedName>
</protein>
<evidence type="ECO:0000313" key="3">
    <source>
        <dbReference type="Proteomes" id="UP000019109"/>
    </source>
</evidence>
<dbReference type="InterPro" id="IPR027417">
    <property type="entry name" value="P-loop_NTPase"/>
</dbReference>
<name>W4V3L5_9FIRM</name>
<evidence type="ECO:0000313" key="2">
    <source>
        <dbReference type="EMBL" id="GAE87732.1"/>
    </source>
</evidence>
<dbReference type="Pfam" id="PF00005">
    <property type="entry name" value="ABC_tran"/>
    <property type="match status" value="1"/>
</dbReference>
<dbReference type="PANTHER" id="PTHR42855">
    <property type="entry name" value="ABC TRANSPORTER ATP-BINDING SUBUNIT"/>
    <property type="match status" value="1"/>
</dbReference>
<sequence>MLILEAHNIKKYYSDRLIIEIDDLKIYSGDKIGIIGQNGSGKTTLLNILAKEIEPDEGFVKQFCDIAYIRQFSEESICADKSF</sequence>
<organism evidence="2 3">
    <name type="scientific">Acetivibrio straminisolvens JCM 21531</name>
    <dbReference type="NCBI Taxonomy" id="1294263"/>
    <lineage>
        <taxon>Bacteria</taxon>
        <taxon>Bacillati</taxon>
        <taxon>Bacillota</taxon>
        <taxon>Clostridia</taxon>
        <taxon>Eubacteriales</taxon>
        <taxon>Oscillospiraceae</taxon>
        <taxon>Acetivibrio</taxon>
    </lineage>
</organism>
<dbReference type="Proteomes" id="UP000019109">
    <property type="component" value="Unassembled WGS sequence"/>
</dbReference>
<feature type="domain" description="ABC transporter" evidence="1">
    <location>
        <begin position="23"/>
        <end position="60"/>
    </location>
</feature>
<dbReference type="GO" id="GO:0005524">
    <property type="term" value="F:ATP binding"/>
    <property type="evidence" value="ECO:0007669"/>
    <property type="project" value="InterPro"/>
</dbReference>
<dbReference type="AlphaFoldDB" id="W4V3L5"/>
<dbReference type="STRING" id="1294263.JCM21531_1128"/>
<dbReference type="Gene3D" id="3.40.50.300">
    <property type="entry name" value="P-loop containing nucleotide triphosphate hydrolases"/>
    <property type="match status" value="1"/>
</dbReference>
<dbReference type="PANTHER" id="PTHR42855:SF1">
    <property type="entry name" value="ABC TRANSPORTER DOMAIN-CONTAINING PROTEIN"/>
    <property type="match status" value="1"/>
</dbReference>
<accession>W4V3L5</accession>
<dbReference type="InterPro" id="IPR003439">
    <property type="entry name" value="ABC_transporter-like_ATP-bd"/>
</dbReference>
<keyword evidence="3" id="KW-1185">Reference proteome</keyword>